<name>A0A1B6L936_9HEMI</name>
<reference evidence="1" key="1">
    <citation type="submission" date="2015-11" db="EMBL/GenBank/DDBJ databases">
        <title>De novo transcriptome assembly of four potential Pierce s Disease insect vectors from Arizona vineyards.</title>
        <authorList>
            <person name="Tassone E.E."/>
        </authorList>
    </citation>
    <scope>NUCLEOTIDE SEQUENCE</scope>
</reference>
<accession>A0A1B6L936</accession>
<organism evidence="1">
    <name type="scientific">Graphocephala atropunctata</name>
    <dbReference type="NCBI Taxonomy" id="36148"/>
    <lineage>
        <taxon>Eukaryota</taxon>
        <taxon>Metazoa</taxon>
        <taxon>Ecdysozoa</taxon>
        <taxon>Arthropoda</taxon>
        <taxon>Hexapoda</taxon>
        <taxon>Insecta</taxon>
        <taxon>Pterygota</taxon>
        <taxon>Neoptera</taxon>
        <taxon>Paraneoptera</taxon>
        <taxon>Hemiptera</taxon>
        <taxon>Auchenorrhyncha</taxon>
        <taxon>Membracoidea</taxon>
        <taxon>Cicadellidae</taxon>
        <taxon>Cicadellinae</taxon>
        <taxon>Cicadellini</taxon>
        <taxon>Graphocephala</taxon>
    </lineage>
</organism>
<protein>
    <submittedName>
        <fullName evidence="1">Uncharacterized protein</fullName>
    </submittedName>
</protein>
<dbReference type="EMBL" id="GEBQ01019822">
    <property type="protein sequence ID" value="JAT20155.1"/>
    <property type="molecule type" value="Transcribed_RNA"/>
</dbReference>
<proteinExistence type="predicted"/>
<dbReference type="AlphaFoldDB" id="A0A1B6L936"/>
<evidence type="ECO:0000313" key="1">
    <source>
        <dbReference type="EMBL" id="JAT20155.1"/>
    </source>
</evidence>
<gene>
    <name evidence="1" type="ORF">g.21175</name>
</gene>
<sequence>MLQLFLQGYQKREGELCARNYQNWIVSQNNGSRERRIADDSNHLIKDVDSNMAEHLNTSIACFIGGKRVNYAQKRSYKARCAAAVVSHNTGSAYYSLHKTIMKSSPGNYSKLYESRSKIKI</sequence>